<feature type="transmembrane region" description="Helical" evidence="7">
    <location>
        <begin position="55"/>
        <end position="76"/>
    </location>
</feature>
<comment type="caution">
    <text evidence="8">The sequence shown here is derived from an EMBL/GenBank/DDBJ whole genome shotgun (WGS) entry which is preliminary data.</text>
</comment>
<evidence type="ECO:0000256" key="3">
    <source>
        <dbReference type="ARBA" id="ARBA00022475"/>
    </source>
</evidence>
<organism evidence="8 9">
    <name type="scientific">Flavobacterium jumunjinense</name>
    <dbReference type="NCBI Taxonomy" id="998845"/>
    <lineage>
        <taxon>Bacteria</taxon>
        <taxon>Pseudomonadati</taxon>
        <taxon>Bacteroidota</taxon>
        <taxon>Flavobacteriia</taxon>
        <taxon>Flavobacteriales</taxon>
        <taxon>Flavobacteriaceae</taxon>
        <taxon>Flavobacterium</taxon>
    </lineage>
</organism>
<evidence type="ECO:0000313" key="8">
    <source>
        <dbReference type="EMBL" id="MFB9095463.1"/>
    </source>
</evidence>
<evidence type="ECO:0000256" key="1">
    <source>
        <dbReference type="ARBA" id="ARBA00004141"/>
    </source>
</evidence>
<evidence type="ECO:0000256" key="4">
    <source>
        <dbReference type="ARBA" id="ARBA00022692"/>
    </source>
</evidence>
<name>A0ABV5GJF7_9FLAO</name>
<feature type="transmembrane region" description="Helical" evidence="7">
    <location>
        <begin position="88"/>
        <end position="109"/>
    </location>
</feature>
<feature type="transmembrane region" description="Helical" evidence="7">
    <location>
        <begin position="31"/>
        <end position="49"/>
    </location>
</feature>
<sequence length="301" mass="33395">MDNIILLFLCLLVGVLLQFIKTLPKNMHVSLNQFVIYVSLPALALFYIPKIEISTALLFPLGIAWLGFGLSFIFFYTLGKYLGWSKKLTGCLILTAGLGNTSFVGFPVIEALYGSKGLETAIIVDQPGSFVVMATLGIITATLFSRETLDAKGIVSKILFFPPFIAFFIALLLNLLQSDFHLLLQNVFLRIGNTVTPVALIAVGLQLKIERKSKHWNFLTLGLFFKLMITPLFFFILYKKIFNTNGLMIDVSIMEAAMAPMITGTILASTYGLKPKLSSMMVGIGIPVSFLTLAFWYWFIG</sequence>
<dbReference type="PANTHER" id="PTHR36838">
    <property type="entry name" value="AUXIN EFFLUX CARRIER FAMILY PROTEIN"/>
    <property type="match status" value="1"/>
</dbReference>
<dbReference type="EMBL" id="JBHMEY010000007">
    <property type="protein sequence ID" value="MFB9095463.1"/>
    <property type="molecule type" value="Genomic_DNA"/>
</dbReference>
<keyword evidence="9" id="KW-1185">Reference proteome</keyword>
<feature type="transmembrane region" description="Helical" evidence="7">
    <location>
        <begin position="6"/>
        <end position="24"/>
    </location>
</feature>
<keyword evidence="4 7" id="KW-0812">Transmembrane</keyword>
<evidence type="ECO:0000256" key="6">
    <source>
        <dbReference type="ARBA" id="ARBA00023136"/>
    </source>
</evidence>
<proteinExistence type="predicted"/>
<reference evidence="8 9" key="1">
    <citation type="submission" date="2024-09" db="EMBL/GenBank/DDBJ databases">
        <authorList>
            <person name="Sun Q."/>
            <person name="Mori K."/>
        </authorList>
    </citation>
    <scope>NUCLEOTIDE SEQUENCE [LARGE SCALE GENOMIC DNA]</scope>
    <source>
        <strain evidence="8 9">CECT 7955</strain>
    </source>
</reference>
<dbReference type="PANTHER" id="PTHR36838:SF1">
    <property type="entry name" value="SLR1864 PROTEIN"/>
    <property type="match status" value="1"/>
</dbReference>
<feature type="transmembrane region" description="Helical" evidence="7">
    <location>
        <begin position="158"/>
        <end position="176"/>
    </location>
</feature>
<evidence type="ECO:0000256" key="5">
    <source>
        <dbReference type="ARBA" id="ARBA00022989"/>
    </source>
</evidence>
<dbReference type="InterPro" id="IPR004776">
    <property type="entry name" value="Mem_transp_PIN-like"/>
</dbReference>
<feature type="transmembrane region" description="Helical" evidence="7">
    <location>
        <begin position="129"/>
        <end position="146"/>
    </location>
</feature>
<comment type="subcellular location">
    <subcellularLocation>
        <location evidence="1">Membrane</location>
        <topology evidence="1">Multi-pass membrane protein</topology>
    </subcellularLocation>
</comment>
<feature type="transmembrane region" description="Helical" evidence="7">
    <location>
        <begin position="280"/>
        <end position="300"/>
    </location>
</feature>
<evidence type="ECO:0000313" key="9">
    <source>
        <dbReference type="Proteomes" id="UP001589607"/>
    </source>
</evidence>
<gene>
    <name evidence="8" type="ORF">ACFFVF_02960</name>
</gene>
<protein>
    <submittedName>
        <fullName evidence="8">AEC family transporter</fullName>
    </submittedName>
</protein>
<keyword evidence="3" id="KW-1003">Cell membrane</keyword>
<evidence type="ECO:0000256" key="2">
    <source>
        <dbReference type="ARBA" id="ARBA00022448"/>
    </source>
</evidence>
<dbReference type="Proteomes" id="UP001589607">
    <property type="component" value="Unassembled WGS sequence"/>
</dbReference>
<keyword evidence="5 7" id="KW-1133">Transmembrane helix</keyword>
<accession>A0ABV5GJF7</accession>
<dbReference type="Pfam" id="PF03547">
    <property type="entry name" value="Mem_trans"/>
    <property type="match status" value="1"/>
</dbReference>
<keyword evidence="6 7" id="KW-0472">Membrane</keyword>
<feature type="transmembrane region" description="Helical" evidence="7">
    <location>
        <begin position="219"/>
        <end position="238"/>
    </location>
</feature>
<keyword evidence="2" id="KW-0813">Transport</keyword>
<evidence type="ECO:0000256" key="7">
    <source>
        <dbReference type="SAM" id="Phobius"/>
    </source>
</evidence>
<dbReference type="RefSeq" id="WP_236453862.1">
    <property type="nucleotide sequence ID" value="NZ_CBCSGE010000020.1"/>
</dbReference>
<feature type="transmembrane region" description="Helical" evidence="7">
    <location>
        <begin position="253"/>
        <end position="273"/>
    </location>
</feature>
<feature type="transmembrane region" description="Helical" evidence="7">
    <location>
        <begin position="188"/>
        <end position="207"/>
    </location>
</feature>